<proteinExistence type="inferred from homology"/>
<comment type="similarity">
    <text evidence="5">Belongs to the HrcA family.</text>
</comment>
<feature type="domain" description="Heat-inducible transcription repressor HrcA C-terminal" evidence="6">
    <location>
        <begin position="105"/>
        <end position="322"/>
    </location>
</feature>
<evidence type="ECO:0000256" key="4">
    <source>
        <dbReference type="ARBA" id="ARBA00023163"/>
    </source>
</evidence>
<dbReference type="InterPro" id="IPR021153">
    <property type="entry name" value="HrcA_C"/>
</dbReference>
<accession>A0ABR7HLJ7</accession>
<dbReference type="Proteomes" id="UP000636755">
    <property type="component" value="Unassembled WGS sequence"/>
</dbReference>
<evidence type="ECO:0000256" key="5">
    <source>
        <dbReference type="HAMAP-Rule" id="MF_00081"/>
    </source>
</evidence>
<dbReference type="InterPro" id="IPR029016">
    <property type="entry name" value="GAF-like_dom_sf"/>
</dbReference>
<dbReference type="PIRSF" id="PIRSF005485">
    <property type="entry name" value="HrcA"/>
    <property type="match status" value="1"/>
</dbReference>
<evidence type="ECO:0000256" key="1">
    <source>
        <dbReference type="ARBA" id="ARBA00022491"/>
    </source>
</evidence>
<keyword evidence="4 5" id="KW-0804">Transcription</keyword>
<dbReference type="SUPFAM" id="SSF55781">
    <property type="entry name" value="GAF domain-like"/>
    <property type="match status" value="1"/>
</dbReference>
<protein>
    <recommendedName>
        <fullName evidence="5">Heat-inducible transcription repressor HrcA</fullName>
    </recommendedName>
</protein>
<comment type="function">
    <text evidence="5">Negative regulator of class I heat shock genes (grpE-dnaK-dnaJ and groELS operons). Prevents heat-shock induction of these operons.</text>
</comment>
<comment type="caution">
    <text evidence="7">The sequence shown here is derived from an EMBL/GenBank/DDBJ whole genome shotgun (WGS) entry which is preliminary data.</text>
</comment>
<keyword evidence="8" id="KW-1185">Reference proteome</keyword>
<dbReference type="PANTHER" id="PTHR34824:SF1">
    <property type="entry name" value="HEAT-INDUCIBLE TRANSCRIPTION REPRESSOR HRCA"/>
    <property type="match status" value="1"/>
</dbReference>
<evidence type="ECO:0000256" key="2">
    <source>
        <dbReference type="ARBA" id="ARBA00023015"/>
    </source>
</evidence>
<evidence type="ECO:0000313" key="7">
    <source>
        <dbReference type="EMBL" id="MBC5728413.1"/>
    </source>
</evidence>
<dbReference type="Gene3D" id="1.10.10.10">
    <property type="entry name" value="Winged helix-like DNA-binding domain superfamily/Winged helix DNA-binding domain"/>
    <property type="match status" value="1"/>
</dbReference>
<dbReference type="PANTHER" id="PTHR34824">
    <property type="entry name" value="HEAT-INDUCIBLE TRANSCRIPTION REPRESSOR HRCA"/>
    <property type="match status" value="1"/>
</dbReference>
<evidence type="ECO:0000259" key="6">
    <source>
        <dbReference type="Pfam" id="PF01628"/>
    </source>
</evidence>
<dbReference type="SUPFAM" id="SSF46785">
    <property type="entry name" value="Winged helix' DNA-binding domain"/>
    <property type="match status" value="1"/>
</dbReference>
<organism evidence="7 8">
    <name type="scientific">Ruminococcus intestinalis</name>
    <dbReference type="NCBI Taxonomy" id="2763066"/>
    <lineage>
        <taxon>Bacteria</taxon>
        <taxon>Bacillati</taxon>
        <taxon>Bacillota</taxon>
        <taxon>Clostridia</taxon>
        <taxon>Eubacteriales</taxon>
        <taxon>Oscillospiraceae</taxon>
        <taxon>Ruminococcus</taxon>
    </lineage>
</organism>
<reference evidence="7 8" key="1">
    <citation type="submission" date="2020-08" db="EMBL/GenBank/DDBJ databases">
        <title>Genome public.</title>
        <authorList>
            <person name="Liu C."/>
            <person name="Sun Q."/>
        </authorList>
    </citation>
    <scope>NUCLEOTIDE SEQUENCE [LARGE SCALE GENOMIC DNA]</scope>
    <source>
        <strain evidence="7 8">NSJ-71</strain>
    </source>
</reference>
<keyword evidence="3 5" id="KW-0346">Stress response</keyword>
<sequence>MELAERKQKILSAVVENFIKTGEPVGSKTLIDETDLKVSSATVRNDMADLTQKGYLVQPHTSAGRIPTQQGYRYYVDNLMKIVAVSQRGRELVEDKLYRNAESPENILKSAADLLSELTGLTAVATTPNSAESRIHKISFVQTGSHTAMTVVIASNGIIKNQLFRCEFIITPEILEVFDKALNELFDGVRLSSINRPFIQTAAARFGELSLFMPSVLTAIKDAADKANEVGIFLSGQTKPLFMQNVNFLAARNVIELLSRKGDLAGVLTSLPIGTSVSIGTENSRIELAYSSVISSSYSVKDTPSGTLAVIAPIRTDYGRVISIIECISECVSKIISELIEH</sequence>
<name>A0ABR7HLJ7_9FIRM</name>
<dbReference type="Gene3D" id="3.30.450.40">
    <property type="match status" value="1"/>
</dbReference>
<dbReference type="Gene3D" id="3.30.390.60">
    <property type="entry name" value="Heat-inducible transcription repressor hrca homolog, domain 3"/>
    <property type="match status" value="1"/>
</dbReference>
<evidence type="ECO:0000256" key="3">
    <source>
        <dbReference type="ARBA" id="ARBA00023016"/>
    </source>
</evidence>
<dbReference type="InterPro" id="IPR023120">
    <property type="entry name" value="WHTH_transcript_rep_HrcA_IDD"/>
</dbReference>
<dbReference type="InterPro" id="IPR036390">
    <property type="entry name" value="WH_DNA-bd_sf"/>
</dbReference>
<keyword evidence="2 5" id="KW-0805">Transcription regulation</keyword>
<gene>
    <name evidence="5 7" type="primary">hrcA</name>
    <name evidence="7" type="ORF">H8R91_07755</name>
</gene>
<dbReference type="InterPro" id="IPR036388">
    <property type="entry name" value="WH-like_DNA-bd_sf"/>
</dbReference>
<dbReference type="EMBL" id="JACOPS010000003">
    <property type="protein sequence ID" value="MBC5728413.1"/>
    <property type="molecule type" value="Genomic_DNA"/>
</dbReference>
<dbReference type="HAMAP" id="MF_00081">
    <property type="entry name" value="HrcA"/>
    <property type="match status" value="1"/>
</dbReference>
<dbReference type="Pfam" id="PF01628">
    <property type="entry name" value="HrcA"/>
    <property type="match status" value="1"/>
</dbReference>
<dbReference type="RefSeq" id="WP_186935516.1">
    <property type="nucleotide sequence ID" value="NZ_JACOPS010000003.1"/>
</dbReference>
<keyword evidence="1 5" id="KW-0678">Repressor</keyword>
<evidence type="ECO:0000313" key="8">
    <source>
        <dbReference type="Proteomes" id="UP000636755"/>
    </source>
</evidence>
<dbReference type="NCBIfam" id="TIGR00331">
    <property type="entry name" value="hrcA"/>
    <property type="match status" value="1"/>
</dbReference>
<dbReference type="InterPro" id="IPR002571">
    <property type="entry name" value="HrcA"/>
</dbReference>